<organism evidence="2 3">
    <name type="scientific">Aliidiomarina halalkaliphila</name>
    <dbReference type="NCBI Taxonomy" id="2593535"/>
    <lineage>
        <taxon>Bacteria</taxon>
        <taxon>Pseudomonadati</taxon>
        <taxon>Pseudomonadota</taxon>
        <taxon>Gammaproteobacteria</taxon>
        <taxon>Alteromonadales</taxon>
        <taxon>Idiomarinaceae</taxon>
        <taxon>Aliidiomarina</taxon>
    </lineage>
</organism>
<proteinExistence type="predicted"/>
<feature type="chain" id="PRO_5022006818" evidence="1">
    <location>
        <begin position="23"/>
        <end position="334"/>
    </location>
</feature>
<dbReference type="RefSeq" id="WP_143233848.1">
    <property type="nucleotide sequence ID" value="NZ_VJWL01000001.1"/>
</dbReference>
<keyword evidence="3" id="KW-1185">Reference proteome</keyword>
<dbReference type="Proteomes" id="UP000320359">
    <property type="component" value="Unassembled WGS sequence"/>
</dbReference>
<keyword evidence="1" id="KW-0732">Signal</keyword>
<comment type="caution">
    <text evidence="2">The sequence shown here is derived from an EMBL/GenBank/DDBJ whole genome shotgun (WGS) entry which is preliminary data.</text>
</comment>
<feature type="signal peptide" evidence="1">
    <location>
        <begin position="1"/>
        <end position="22"/>
    </location>
</feature>
<dbReference type="AlphaFoldDB" id="A0A552X388"/>
<dbReference type="OrthoDB" id="5759618at2"/>
<dbReference type="EMBL" id="VJWL01000001">
    <property type="protein sequence ID" value="TRW49426.1"/>
    <property type="molecule type" value="Genomic_DNA"/>
</dbReference>
<reference evidence="2 3" key="1">
    <citation type="submission" date="2019-07" db="EMBL/GenBank/DDBJ databases">
        <authorList>
            <person name="Yang M."/>
            <person name="Zhao D."/>
            <person name="Xiang H."/>
        </authorList>
    </citation>
    <scope>NUCLEOTIDE SEQUENCE [LARGE SCALE GENOMIC DNA]</scope>
    <source>
        <strain evidence="2 3">IM1326</strain>
    </source>
</reference>
<accession>A0A552X388</accession>
<gene>
    <name evidence="2" type="ORF">FM042_00710</name>
</gene>
<evidence type="ECO:0000256" key="1">
    <source>
        <dbReference type="SAM" id="SignalP"/>
    </source>
</evidence>
<protein>
    <submittedName>
        <fullName evidence="2">Uncharacterized protein</fullName>
    </submittedName>
</protein>
<evidence type="ECO:0000313" key="2">
    <source>
        <dbReference type="EMBL" id="TRW49426.1"/>
    </source>
</evidence>
<sequence>MISFRDVLIVISTLAVSSQAWASVPVLENYPRCDYNVLSELSETEQATWRSRSRAGYVAEPKRDDFQPLFEQAKADIQAQAAAINASGIILTRVERTVQEVSGTQTLRLRVQVQAQLIGACEGSTDETREVRATPYNAYGERQQRATSQTIAREGAEVDLSALRAQLAAERADSDTSAQEAAHAQLLAHSEHVSQDDVIAALRALELNTEQGFSDAGVTALQNLPLLNLSQPQDFEQSYAVSLWLSFTMSGDQLSQLYVFPQHPDAPANEFSGLLRALNIPTTADGIDEQFRNVTWGMESFTVFSDHFTLEGQLDTAASTEPVTQISIQFHPRR</sequence>
<evidence type="ECO:0000313" key="3">
    <source>
        <dbReference type="Proteomes" id="UP000320359"/>
    </source>
</evidence>
<name>A0A552X388_9GAMM</name>